<reference evidence="2 3" key="1">
    <citation type="submission" date="2018-03" db="EMBL/GenBank/DDBJ databases">
        <title>Finding Nemo's genes: A chromosome-scale reference assembly of the genome of the orange clownfish Amphiprion percula.</title>
        <authorList>
            <person name="Lehmann R."/>
        </authorList>
    </citation>
    <scope>NUCLEOTIDE SEQUENCE</scope>
</reference>
<accession>A0A3P8SZY0</accession>
<dbReference type="OMA" id="WILMHER"/>
<proteinExistence type="predicted"/>
<reference evidence="2" key="3">
    <citation type="submission" date="2025-09" db="UniProtKB">
        <authorList>
            <consortium name="Ensembl"/>
        </authorList>
    </citation>
    <scope>IDENTIFICATION</scope>
</reference>
<evidence type="ECO:0000313" key="2">
    <source>
        <dbReference type="Ensembl" id="ENSAPEP00000017915.1"/>
    </source>
</evidence>
<reference evidence="2" key="2">
    <citation type="submission" date="2025-08" db="UniProtKB">
        <authorList>
            <consortium name="Ensembl"/>
        </authorList>
    </citation>
    <scope>IDENTIFICATION</scope>
</reference>
<feature type="compositionally biased region" description="Basic residues" evidence="1">
    <location>
        <begin position="22"/>
        <end position="33"/>
    </location>
</feature>
<evidence type="ECO:0000256" key="1">
    <source>
        <dbReference type="SAM" id="MobiDB-lite"/>
    </source>
</evidence>
<protein>
    <submittedName>
        <fullName evidence="2">Uncharacterized protein</fullName>
    </submittedName>
</protein>
<evidence type="ECO:0000313" key="3">
    <source>
        <dbReference type="Proteomes" id="UP000265080"/>
    </source>
</evidence>
<sequence>MRPAGKKWSSRGSNPNLDINSPKHKKPRYNHAKRSKTRILLYPHIKTWILMHERLKNPDNVAPKHQNPEYYCPNILTNLDINSPGIWVL</sequence>
<keyword evidence="3" id="KW-1185">Reference proteome</keyword>
<feature type="compositionally biased region" description="Polar residues" evidence="1">
    <location>
        <begin position="10"/>
        <end position="19"/>
    </location>
</feature>
<name>A0A3P8SZY0_AMPPE</name>
<dbReference type="AlphaFoldDB" id="A0A3P8SZY0"/>
<dbReference type="Ensembl" id="ENSAPET00000018416.1">
    <property type="protein sequence ID" value="ENSAPEP00000017915.1"/>
    <property type="gene ID" value="ENSAPEG00000012814.1"/>
</dbReference>
<organism evidence="2 3">
    <name type="scientific">Amphiprion percula</name>
    <name type="common">Orange clownfish</name>
    <name type="synonym">Lutjanus percula</name>
    <dbReference type="NCBI Taxonomy" id="161767"/>
    <lineage>
        <taxon>Eukaryota</taxon>
        <taxon>Metazoa</taxon>
        <taxon>Chordata</taxon>
        <taxon>Craniata</taxon>
        <taxon>Vertebrata</taxon>
        <taxon>Euteleostomi</taxon>
        <taxon>Actinopterygii</taxon>
        <taxon>Neopterygii</taxon>
        <taxon>Teleostei</taxon>
        <taxon>Neoteleostei</taxon>
        <taxon>Acanthomorphata</taxon>
        <taxon>Ovalentaria</taxon>
        <taxon>Pomacentridae</taxon>
        <taxon>Amphiprion</taxon>
    </lineage>
</organism>
<dbReference type="Proteomes" id="UP000265080">
    <property type="component" value="Chromosome 8"/>
</dbReference>
<feature type="region of interest" description="Disordered" evidence="1">
    <location>
        <begin position="1"/>
        <end position="33"/>
    </location>
</feature>